<dbReference type="Proteomes" id="UP000054770">
    <property type="component" value="Unassembled WGS sequence"/>
</dbReference>
<gene>
    <name evidence="1" type="ORF">AWB68_03400</name>
</gene>
<dbReference type="OrthoDB" id="9005086at2"/>
<dbReference type="AlphaFoldDB" id="A0A158J3J1"/>
<dbReference type="EMBL" id="FCON02000034">
    <property type="protein sequence ID" value="SAL63427.1"/>
    <property type="molecule type" value="Genomic_DNA"/>
</dbReference>
<organism evidence="1 2">
    <name type="scientific">Caballeronia choica</name>
    <dbReference type="NCBI Taxonomy" id="326476"/>
    <lineage>
        <taxon>Bacteria</taxon>
        <taxon>Pseudomonadati</taxon>
        <taxon>Pseudomonadota</taxon>
        <taxon>Betaproteobacteria</taxon>
        <taxon>Burkholderiales</taxon>
        <taxon>Burkholderiaceae</taxon>
        <taxon>Caballeronia</taxon>
    </lineage>
</organism>
<evidence type="ECO:0000313" key="1">
    <source>
        <dbReference type="EMBL" id="SAL63427.1"/>
    </source>
</evidence>
<sequence length="103" mass="11279">MEIESTAWFPLEEYAPVRAGWYEVQLSSGETAFSKFADGDWTEKPALVFTHWRGLSADPSQSGETENIDAEATAAEGVRAAWNAFFPALADEPKQGDAQHKSA</sequence>
<evidence type="ECO:0000313" key="2">
    <source>
        <dbReference type="Proteomes" id="UP000054770"/>
    </source>
</evidence>
<proteinExistence type="predicted"/>
<protein>
    <submittedName>
        <fullName evidence="1">Uncharacterized protein</fullName>
    </submittedName>
</protein>
<comment type="caution">
    <text evidence="1">The sequence shown here is derived from an EMBL/GenBank/DDBJ whole genome shotgun (WGS) entry which is preliminary data.</text>
</comment>
<keyword evidence="2" id="KW-1185">Reference proteome</keyword>
<reference evidence="1" key="1">
    <citation type="submission" date="2016-01" db="EMBL/GenBank/DDBJ databases">
        <authorList>
            <person name="Peeters C."/>
        </authorList>
    </citation>
    <scope>NUCLEOTIDE SEQUENCE [LARGE SCALE GENOMIC DNA]</scope>
    <source>
        <strain evidence="1">LMG 22940</strain>
    </source>
</reference>
<accession>A0A158J3J1</accession>
<name>A0A158J3J1_9BURK</name>